<protein>
    <submittedName>
        <fullName evidence="4">Long-chain-fatty-acid--CoA ligase</fullName>
        <ecNumber evidence="4">6.2.1.3</ecNumber>
    </submittedName>
</protein>
<dbReference type="InterPro" id="IPR042099">
    <property type="entry name" value="ANL_N_sf"/>
</dbReference>
<evidence type="ECO:0000259" key="3">
    <source>
        <dbReference type="Pfam" id="PF00501"/>
    </source>
</evidence>
<dbReference type="PANTHER" id="PTHR43201">
    <property type="entry name" value="ACYL-COA SYNTHETASE"/>
    <property type="match status" value="1"/>
</dbReference>
<keyword evidence="5" id="KW-1185">Reference proteome</keyword>
<evidence type="ECO:0000256" key="1">
    <source>
        <dbReference type="ARBA" id="ARBA00006432"/>
    </source>
</evidence>
<dbReference type="Proteomes" id="UP000094622">
    <property type="component" value="Unassembled WGS sequence"/>
</dbReference>
<dbReference type="Pfam" id="PF00501">
    <property type="entry name" value="AMP-binding"/>
    <property type="match status" value="1"/>
</dbReference>
<dbReference type="EMBL" id="MCRJ01000101">
    <property type="protein sequence ID" value="ODN69254.1"/>
    <property type="molecule type" value="Genomic_DNA"/>
</dbReference>
<evidence type="ECO:0000313" key="5">
    <source>
        <dbReference type="Proteomes" id="UP000094622"/>
    </source>
</evidence>
<evidence type="ECO:0000313" key="4">
    <source>
        <dbReference type="EMBL" id="ODN69254.1"/>
    </source>
</evidence>
<proteinExistence type="inferred from homology"/>
<dbReference type="PATRIC" id="fig|1439726.3.peg.3629"/>
<reference evidence="4 5" key="1">
    <citation type="submission" date="2016-07" db="EMBL/GenBank/DDBJ databases">
        <title>Draft Genome Sequence of Methylobrevis pamukkalensis PK2.</title>
        <authorList>
            <person name="Vasilenko O.V."/>
            <person name="Doronina N.V."/>
            <person name="Shmareva M.N."/>
            <person name="Tarlachkov S.V."/>
            <person name="Mustakhimov I."/>
            <person name="Trotsenko Y.A."/>
        </authorList>
    </citation>
    <scope>NUCLEOTIDE SEQUENCE [LARGE SCALE GENOMIC DNA]</scope>
    <source>
        <strain evidence="4 5">PK2</strain>
    </source>
</reference>
<dbReference type="InterPro" id="IPR000873">
    <property type="entry name" value="AMP-dep_synth/lig_dom"/>
</dbReference>
<gene>
    <name evidence="4" type="primary">lcfB</name>
    <name evidence="4" type="ORF">A6302_03448</name>
</gene>
<dbReference type="SUPFAM" id="SSF56801">
    <property type="entry name" value="Acetyl-CoA synthetase-like"/>
    <property type="match status" value="1"/>
</dbReference>
<sequence length="398" mass="42154">MFCAGSRFLGAGSGHAPGNRVATDKDTGEAMGNWLFDGLRAGFAGDDAVFIHHGDARITYGDMLARSAAHAAALVALGVAPGDRVAVHVEKSVENLMLYLGTVRAGAVYLPLNVAYTIAELDYFLGDAEPKVIVCQPEEADAIAALVPPGTAVTTMDAAGRGSMAEAADAATGAAFADVVRGPADLAAILYTSGTTGRSKGAMLTHDNLLSNALALKDLWRFDATDVLIHALPVFHTHGLFVATDVVLAAGAAMIFHERFDVERLVADLPRATSLMGVPTFYSRLVAHPKVDAALVDHMRLFVSGSAPLSAETHREFRARTDKEILERYGMTETGMITSNPYDARGCRARWALRCRGSRCGSRSGRGGGAAARQRRRSRGEGAECLCRLLAQPGKDSR</sequence>
<organism evidence="4 5">
    <name type="scientific">Methylobrevis pamukkalensis</name>
    <dbReference type="NCBI Taxonomy" id="1439726"/>
    <lineage>
        <taxon>Bacteria</taxon>
        <taxon>Pseudomonadati</taxon>
        <taxon>Pseudomonadota</taxon>
        <taxon>Alphaproteobacteria</taxon>
        <taxon>Hyphomicrobiales</taxon>
        <taxon>Pleomorphomonadaceae</taxon>
        <taxon>Methylobrevis</taxon>
    </lineage>
</organism>
<name>A0A1E3GYZ7_9HYPH</name>
<dbReference type="EC" id="6.2.1.3" evidence="4"/>
<feature type="region of interest" description="Disordered" evidence="2">
    <location>
        <begin position="358"/>
        <end position="381"/>
    </location>
</feature>
<dbReference type="GO" id="GO:0004467">
    <property type="term" value="F:long-chain fatty acid-CoA ligase activity"/>
    <property type="evidence" value="ECO:0007669"/>
    <property type="project" value="UniProtKB-EC"/>
</dbReference>
<keyword evidence="4" id="KW-0436">Ligase</keyword>
<dbReference type="GO" id="GO:0031956">
    <property type="term" value="F:medium-chain fatty acid-CoA ligase activity"/>
    <property type="evidence" value="ECO:0007669"/>
    <property type="project" value="TreeGrafter"/>
</dbReference>
<feature type="domain" description="AMP-dependent synthetase/ligase" evidence="3">
    <location>
        <begin position="47"/>
        <end position="340"/>
    </location>
</feature>
<dbReference type="PANTHER" id="PTHR43201:SF8">
    <property type="entry name" value="ACYL-COA SYNTHETASE FAMILY MEMBER 3"/>
    <property type="match status" value="1"/>
</dbReference>
<dbReference type="InterPro" id="IPR020845">
    <property type="entry name" value="AMP-binding_CS"/>
</dbReference>
<comment type="caution">
    <text evidence="4">The sequence shown here is derived from an EMBL/GenBank/DDBJ whole genome shotgun (WGS) entry which is preliminary data.</text>
</comment>
<comment type="similarity">
    <text evidence="1">Belongs to the ATP-dependent AMP-binding enzyme family.</text>
</comment>
<accession>A0A1E3GYZ7</accession>
<dbReference type="PROSITE" id="PS00455">
    <property type="entry name" value="AMP_BINDING"/>
    <property type="match status" value="1"/>
</dbReference>
<evidence type="ECO:0000256" key="2">
    <source>
        <dbReference type="SAM" id="MobiDB-lite"/>
    </source>
</evidence>
<dbReference type="AlphaFoldDB" id="A0A1E3GYZ7"/>
<dbReference type="Gene3D" id="3.40.50.12780">
    <property type="entry name" value="N-terminal domain of ligase-like"/>
    <property type="match status" value="1"/>
</dbReference>